<dbReference type="RefSeq" id="WP_192141982.1">
    <property type="nucleotide sequence ID" value="NZ_JACYXZ010000002.1"/>
</dbReference>
<dbReference type="Pfam" id="PF24491">
    <property type="entry name" value="DUF7586"/>
    <property type="match status" value="1"/>
</dbReference>
<accession>A0A927K3X2</accession>
<dbReference type="EMBL" id="JACYXZ010000002">
    <property type="protein sequence ID" value="MBD8869346.1"/>
    <property type="molecule type" value="Genomic_DNA"/>
</dbReference>
<reference evidence="3" key="1">
    <citation type="submission" date="2020-09" db="EMBL/GenBank/DDBJ databases">
        <title>Nocardioides sp. strain MJB4 16S ribosomal RNA gene Genome sequencing and assembly.</title>
        <authorList>
            <person name="Kim I."/>
        </authorList>
    </citation>
    <scope>NUCLEOTIDE SEQUENCE</scope>
    <source>
        <strain evidence="3">MJB4</strain>
    </source>
</reference>
<dbReference type="Pfam" id="PF00144">
    <property type="entry name" value="Beta-lactamase"/>
    <property type="match status" value="1"/>
</dbReference>
<dbReference type="PANTHER" id="PTHR43283">
    <property type="entry name" value="BETA-LACTAMASE-RELATED"/>
    <property type="match status" value="1"/>
</dbReference>
<dbReference type="Gene3D" id="3.40.710.10">
    <property type="entry name" value="DD-peptidase/beta-lactamase superfamily"/>
    <property type="match status" value="1"/>
</dbReference>
<gene>
    <name evidence="3" type="ORF">IE331_06905</name>
</gene>
<name>A0A927K3X2_9ACTN</name>
<dbReference type="InterPro" id="IPR001466">
    <property type="entry name" value="Beta-lactam-related"/>
</dbReference>
<dbReference type="InterPro" id="IPR012338">
    <property type="entry name" value="Beta-lactam/transpept-like"/>
</dbReference>
<sequence>MSPAPVHGPTAHRLRARLAREQVAGRAPSVVAGLIRDGGLAWADGYGAVPGDDPTDVQYRIGSITKTMTAVLVHRLVREGRLGLDDTVGSVLDELADGATGRATVRTLLSHSAGLRAEPVGDWWERSAGISFERLAAAHAGVPSVLPPGQQLHYSNLGYGLLGEVAARLHDAPWWDCVRDQVLGPLGMGRTSYLPEGPAAQGYSVHPWAGTLTEEPATDTGAMAPAGQLWSTVADLATYAAFLVAGHPDVLSLDDLRRAAHVQSGDQADGLGGGFGLGFQLTTGGPGGSGTLVGHGGSMPGFLATCLVDRRRGTGCVAFANATTGPSLPALGRDLLEELESSEPAVPAPWTPATRVPPPLEPLLGVWYWGNTAMTFSLEGEEVVARRGELESWRFGVRDGRVVGTGGYHTGEPVDVVRRDDGSVSHLDVATFVLTRVPYDPDAPIPGGHP</sequence>
<dbReference type="SUPFAM" id="SSF56601">
    <property type="entry name" value="beta-lactamase/transpeptidase-like"/>
    <property type="match status" value="1"/>
</dbReference>
<dbReference type="InterPro" id="IPR056008">
    <property type="entry name" value="DUF7586"/>
</dbReference>
<proteinExistence type="predicted"/>
<evidence type="ECO:0000259" key="1">
    <source>
        <dbReference type="Pfam" id="PF00144"/>
    </source>
</evidence>
<dbReference type="AlphaFoldDB" id="A0A927K3X2"/>
<comment type="caution">
    <text evidence="3">The sequence shown here is derived from an EMBL/GenBank/DDBJ whole genome shotgun (WGS) entry which is preliminary data.</text>
</comment>
<evidence type="ECO:0000259" key="2">
    <source>
        <dbReference type="Pfam" id="PF24491"/>
    </source>
</evidence>
<protein>
    <submittedName>
        <fullName evidence="3">Beta-lactamase family protein</fullName>
    </submittedName>
</protein>
<evidence type="ECO:0000313" key="4">
    <source>
        <dbReference type="Proteomes" id="UP000616839"/>
    </source>
</evidence>
<dbReference type="InterPro" id="IPR050789">
    <property type="entry name" value="Diverse_Enzym_Activities"/>
</dbReference>
<organism evidence="3 4">
    <name type="scientific">Nocardioides donggukensis</name>
    <dbReference type="NCBI Taxonomy" id="2774019"/>
    <lineage>
        <taxon>Bacteria</taxon>
        <taxon>Bacillati</taxon>
        <taxon>Actinomycetota</taxon>
        <taxon>Actinomycetes</taxon>
        <taxon>Propionibacteriales</taxon>
        <taxon>Nocardioidaceae</taxon>
        <taxon>Nocardioides</taxon>
    </lineage>
</organism>
<feature type="domain" description="Beta-lactamase-related" evidence="1">
    <location>
        <begin position="17"/>
        <end position="328"/>
    </location>
</feature>
<keyword evidence="4" id="KW-1185">Reference proteome</keyword>
<dbReference type="Proteomes" id="UP000616839">
    <property type="component" value="Unassembled WGS sequence"/>
</dbReference>
<dbReference type="PANTHER" id="PTHR43283:SF3">
    <property type="entry name" value="BETA-LACTAMASE FAMILY PROTEIN (AFU_ORTHOLOGUE AFUA_5G07500)"/>
    <property type="match status" value="1"/>
</dbReference>
<feature type="domain" description="DUF7586" evidence="2">
    <location>
        <begin position="356"/>
        <end position="436"/>
    </location>
</feature>
<evidence type="ECO:0000313" key="3">
    <source>
        <dbReference type="EMBL" id="MBD8869346.1"/>
    </source>
</evidence>